<reference evidence="1 2" key="1">
    <citation type="submission" date="2019-08" db="EMBL/GenBank/DDBJ databases">
        <title>Paraburkholderia sp. DCY113.</title>
        <authorList>
            <person name="Kang J."/>
        </authorList>
    </citation>
    <scope>NUCLEOTIDE SEQUENCE [LARGE SCALE GENOMIC DNA]</scope>
    <source>
        <strain evidence="1 2">DCY113</strain>
    </source>
</reference>
<dbReference type="Proteomes" id="UP000325273">
    <property type="component" value="Unassembled WGS sequence"/>
</dbReference>
<protein>
    <submittedName>
        <fullName evidence="1">Uncharacterized protein</fullName>
    </submittedName>
</protein>
<name>A0A5B0HFL5_9BURK</name>
<organism evidence="1 2">
    <name type="scientific">Paraburkholderia panacisoli</name>
    <dbReference type="NCBI Taxonomy" id="2603818"/>
    <lineage>
        <taxon>Bacteria</taxon>
        <taxon>Pseudomonadati</taxon>
        <taxon>Pseudomonadota</taxon>
        <taxon>Betaproteobacteria</taxon>
        <taxon>Burkholderiales</taxon>
        <taxon>Burkholderiaceae</taxon>
        <taxon>Paraburkholderia</taxon>
    </lineage>
</organism>
<comment type="caution">
    <text evidence="1">The sequence shown here is derived from an EMBL/GenBank/DDBJ whole genome shotgun (WGS) entry which is preliminary data.</text>
</comment>
<dbReference type="RefSeq" id="WP_149669476.1">
    <property type="nucleotide sequence ID" value="NZ_VTUZ01000004.1"/>
</dbReference>
<keyword evidence="2" id="KW-1185">Reference proteome</keyword>
<sequence length="90" mass="10336">MTITRIGFLLSKSEFRIMSKDIRCLQHHDERVDTKSTSARYHAGEIFPTYERSATRHGFREIGDPFRVSPIEQAGVRPACCLKTARALRL</sequence>
<proteinExistence type="predicted"/>
<dbReference type="AlphaFoldDB" id="A0A5B0HFL5"/>
<evidence type="ECO:0000313" key="2">
    <source>
        <dbReference type="Proteomes" id="UP000325273"/>
    </source>
</evidence>
<gene>
    <name evidence="1" type="ORF">FVF58_08655</name>
</gene>
<accession>A0A5B0HFL5</accession>
<dbReference type="EMBL" id="VTUZ01000004">
    <property type="protein sequence ID" value="KAA1013794.1"/>
    <property type="molecule type" value="Genomic_DNA"/>
</dbReference>
<evidence type="ECO:0000313" key="1">
    <source>
        <dbReference type="EMBL" id="KAA1013794.1"/>
    </source>
</evidence>